<dbReference type="InterPro" id="IPR003728">
    <property type="entry name" value="Ribosome_maturation_RimP"/>
</dbReference>
<dbReference type="HAMAP" id="MF_01077">
    <property type="entry name" value="RimP"/>
    <property type="match status" value="1"/>
</dbReference>
<comment type="function">
    <text evidence="3">Required for maturation of 30S ribosomal subunits.</text>
</comment>
<dbReference type="InterPro" id="IPR028998">
    <property type="entry name" value="RimP_C"/>
</dbReference>
<evidence type="ECO:0000259" key="5">
    <source>
        <dbReference type="Pfam" id="PF02576"/>
    </source>
</evidence>
<evidence type="ECO:0000256" key="2">
    <source>
        <dbReference type="ARBA" id="ARBA00022517"/>
    </source>
</evidence>
<dbReference type="GO" id="GO:0006412">
    <property type="term" value="P:translation"/>
    <property type="evidence" value="ECO:0007669"/>
    <property type="project" value="TreeGrafter"/>
</dbReference>
<evidence type="ECO:0000313" key="8">
    <source>
        <dbReference type="Proteomes" id="UP000334019"/>
    </source>
</evidence>
<name>A0A5Q2RJX9_9ACTN</name>
<proteinExistence type="inferred from homology"/>
<comment type="subcellular location">
    <subcellularLocation>
        <location evidence="3">Cytoplasm</location>
    </subcellularLocation>
</comment>
<evidence type="ECO:0000256" key="1">
    <source>
        <dbReference type="ARBA" id="ARBA00022490"/>
    </source>
</evidence>
<dbReference type="Pfam" id="PF17384">
    <property type="entry name" value="DUF150_C"/>
    <property type="match status" value="1"/>
</dbReference>
<sequence length="175" mass="18837">MTTTDRIRALAEPIIVGRGFTVYDVEQQGPVLRITVAAGDAEPPSIDDLSEITRSVSHLLDDEDPIPGGYTLEVSSPGLERNLRTPAHFEGAVGELVSIKVRRTDAEGARRLRGVLRTAGDDHVLVDVEGPEGPTPTEVRHADIDKARTVFEWGPNTKPGGRPASAPARSRRSTS</sequence>
<accession>A0A5Q2RJX9</accession>
<dbReference type="PANTHER" id="PTHR33867">
    <property type="entry name" value="RIBOSOME MATURATION FACTOR RIMP"/>
    <property type="match status" value="1"/>
</dbReference>
<protein>
    <recommendedName>
        <fullName evidence="3">Ribosome maturation factor RimP</fullName>
    </recommendedName>
</protein>
<reference evidence="7 8" key="1">
    <citation type="submission" date="2019-11" db="EMBL/GenBank/DDBJ databases">
        <authorList>
            <person name="He Y."/>
        </authorList>
    </citation>
    <scope>NUCLEOTIDE SEQUENCE [LARGE SCALE GENOMIC DNA]</scope>
    <source>
        <strain evidence="7 8">SCSIO 58843</strain>
    </source>
</reference>
<dbReference type="InterPro" id="IPR036847">
    <property type="entry name" value="RimP_C_sf"/>
</dbReference>
<feature type="region of interest" description="Disordered" evidence="4">
    <location>
        <begin position="151"/>
        <end position="175"/>
    </location>
</feature>
<evidence type="ECO:0000259" key="6">
    <source>
        <dbReference type="Pfam" id="PF17384"/>
    </source>
</evidence>
<dbReference type="KEGG" id="atq:GH723_06970"/>
<dbReference type="RefSeq" id="WP_153758979.1">
    <property type="nucleotide sequence ID" value="NZ_CP045851.1"/>
</dbReference>
<keyword evidence="8" id="KW-1185">Reference proteome</keyword>
<feature type="domain" description="Ribosome maturation factor RimP N-terminal" evidence="5">
    <location>
        <begin position="11"/>
        <end position="80"/>
    </location>
</feature>
<feature type="domain" description="Ribosome maturation factor RimP C-terminal" evidence="6">
    <location>
        <begin position="83"/>
        <end position="153"/>
    </location>
</feature>
<dbReference type="PANTHER" id="PTHR33867:SF1">
    <property type="entry name" value="RIBOSOME MATURATION FACTOR RIMP"/>
    <property type="match status" value="1"/>
</dbReference>
<dbReference type="InterPro" id="IPR028989">
    <property type="entry name" value="RimP_N"/>
</dbReference>
<gene>
    <name evidence="3" type="primary">rimP</name>
    <name evidence="7" type="ORF">GH723_06970</name>
</gene>
<dbReference type="Proteomes" id="UP000334019">
    <property type="component" value="Chromosome"/>
</dbReference>
<dbReference type="Gene3D" id="3.30.300.70">
    <property type="entry name" value="RimP-like superfamily, N-terminal"/>
    <property type="match status" value="1"/>
</dbReference>
<evidence type="ECO:0000256" key="3">
    <source>
        <dbReference type="HAMAP-Rule" id="MF_01077"/>
    </source>
</evidence>
<dbReference type="SUPFAM" id="SSF74942">
    <property type="entry name" value="YhbC-like, C-terminal domain"/>
    <property type="match status" value="1"/>
</dbReference>
<dbReference type="SUPFAM" id="SSF75420">
    <property type="entry name" value="YhbC-like, N-terminal domain"/>
    <property type="match status" value="1"/>
</dbReference>
<dbReference type="InterPro" id="IPR035956">
    <property type="entry name" value="RimP_N_sf"/>
</dbReference>
<keyword evidence="2 3" id="KW-0690">Ribosome biogenesis</keyword>
<dbReference type="GO" id="GO:0005829">
    <property type="term" value="C:cytosol"/>
    <property type="evidence" value="ECO:0007669"/>
    <property type="project" value="TreeGrafter"/>
</dbReference>
<comment type="similarity">
    <text evidence="3">Belongs to the RimP family.</text>
</comment>
<dbReference type="EMBL" id="CP045851">
    <property type="protein sequence ID" value="QGG94871.1"/>
    <property type="molecule type" value="Genomic_DNA"/>
</dbReference>
<keyword evidence="1 3" id="KW-0963">Cytoplasm</keyword>
<dbReference type="Pfam" id="PF02576">
    <property type="entry name" value="RimP_N"/>
    <property type="match status" value="1"/>
</dbReference>
<evidence type="ECO:0000313" key="7">
    <source>
        <dbReference type="EMBL" id="QGG94871.1"/>
    </source>
</evidence>
<dbReference type="GO" id="GO:0000028">
    <property type="term" value="P:ribosomal small subunit assembly"/>
    <property type="evidence" value="ECO:0007669"/>
    <property type="project" value="TreeGrafter"/>
</dbReference>
<dbReference type="CDD" id="cd01734">
    <property type="entry name" value="YlxS_C"/>
    <property type="match status" value="1"/>
</dbReference>
<feature type="compositionally biased region" description="Low complexity" evidence="4">
    <location>
        <begin position="159"/>
        <end position="168"/>
    </location>
</feature>
<dbReference type="AlphaFoldDB" id="A0A5Q2RJX9"/>
<evidence type="ECO:0000256" key="4">
    <source>
        <dbReference type="SAM" id="MobiDB-lite"/>
    </source>
</evidence>
<organism evidence="7 8">
    <name type="scientific">Actinomarinicola tropica</name>
    <dbReference type="NCBI Taxonomy" id="2789776"/>
    <lineage>
        <taxon>Bacteria</taxon>
        <taxon>Bacillati</taxon>
        <taxon>Actinomycetota</taxon>
        <taxon>Acidimicrobiia</taxon>
        <taxon>Acidimicrobiales</taxon>
        <taxon>Iamiaceae</taxon>
        <taxon>Actinomarinicola</taxon>
    </lineage>
</organism>